<dbReference type="RefSeq" id="WP_176162266.1">
    <property type="nucleotide sequence ID" value="NZ_CP054929.1"/>
</dbReference>
<reference evidence="1 2" key="1">
    <citation type="submission" date="2020-06" db="EMBL/GenBank/DDBJ databases">
        <title>Genome mining for natural products.</title>
        <authorList>
            <person name="Zhang B."/>
            <person name="Shi J."/>
            <person name="Ge H."/>
        </authorList>
    </citation>
    <scope>NUCLEOTIDE SEQUENCE [LARGE SCALE GENOMIC DNA]</scope>
    <source>
        <strain evidence="1 2">NA00687</strain>
    </source>
</reference>
<sequence length="263" mass="28911">MRCHIAEAVTAHLHAVGTGPGLGDGMRHRPRYSLSGGYVAVGPYRDAREREEHARVTSGSTDWLWGDGDEMRFEKQSGLLTSAFLAVPEEPSQDDGEGAEWLSVPARPGGLSVTPGTDFDRSRAESRWWDETASTLVCHYPERPTRPRQRERLAVAPGLSLLWGDGRLSGWMLEDPARYLVHGWEPAADTPSTADTRALLSAYVSLLSPASIDAMHAGDPGALWRLEELRDAIAASGSSDVPRKDVLLQAVRELMEHWYDRGT</sequence>
<organism evidence="1 2">
    <name type="scientific">Streptomyces buecherae</name>
    <dbReference type="NCBI Taxonomy" id="2763006"/>
    <lineage>
        <taxon>Bacteria</taxon>
        <taxon>Bacillati</taxon>
        <taxon>Actinomycetota</taxon>
        <taxon>Actinomycetes</taxon>
        <taxon>Kitasatosporales</taxon>
        <taxon>Streptomycetaceae</taxon>
        <taxon>Streptomyces</taxon>
    </lineage>
</organism>
<dbReference type="EMBL" id="CP054929">
    <property type="protein sequence ID" value="QKW50530.1"/>
    <property type="molecule type" value="Genomic_DNA"/>
</dbReference>
<name>A0A7H8N7K2_9ACTN</name>
<accession>A0A7H8N7K2</accession>
<dbReference type="Proteomes" id="UP000509303">
    <property type="component" value="Chromosome"/>
</dbReference>
<dbReference type="AlphaFoldDB" id="A0A7H8N7K2"/>
<proteinExistence type="predicted"/>
<evidence type="ECO:0000313" key="2">
    <source>
        <dbReference type="Proteomes" id="UP000509303"/>
    </source>
</evidence>
<evidence type="ECO:0000313" key="1">
    <source>
        <dbReference type="EMBL" id="QKW50530.1"/>
    </source>
</evidence>
<keyword evidence="2" id="KW-1185">Reference proteome</keyword>
<protein>
    <submittedName>
        <fullName evidence="1">Uncharacterized protein</fullName>
    </submittedName>
</protein>
<gene>
    <name evidence="1" type="ORF">HUT08_14430</name>
</gene>